<organism evidence="2 3">
    <name type="scientific">Corynebacterium otitidis ATCC 51513</name>
    <dbReference type="NCBI Taxonomy" id="883169"/>
    <lineage>
        <taxon>Bacteria</taxon>
        <taxon>Bacillati</taxon>
        <taxon>Actinomycetota</taxon>
        <taxon>Actinomycetes</taxon>
        <taxon>Mycobacteriales</taxon>
        <taxon>Corynebacteriaceae</taxon>
        <taxon>Corynebacterium</taxon>
    </lineage>
</organism>
<dbReference type="eggNOG" id="COG2375">
    <property type="taxonomic scope" value="Bacteria"/>
</dbReference>
<dbReference type="PANTHER" id="PTHR30157">
    <property type="entry name" value="FERRIC REDUCTASE, NADPH-DEPENDENT"/>
    <property type="match status" value="1"/>
</dbReference>
<evidence type="ECO:0000259" key="1">
    <source>
        <dbReference type="PROSITE" id="PS51384"/>
    </source>
</evidence>
<reference evidence="2 3" key="1">
    <citation type="submission" date="2012-08" db="EMBL/GenBank/DDBJ databases">
        <title>The Genome Sequence of Turicella otitidis ATCC 51513.</title>
        <authorList>
            <consortium name="The Broad Institute Genome Sequencing Platform"/>
            <person name="Earl A."/>
            <person name="Ward D."/>
            <person name="Feldgarden M."/>
            <person name="Gevers D."/>
            <person name="Huys G."/>
            <person name="Walker B."/>
            <person name="Young S.K."/>
            <person name="Zeng Q."/>
            <person name="Gargeya S."/>
            <person name="Fitzgerald M."/>
            <person name="Haas B."/>
            <person name="Abouelleil A."/>
            <person name="Alvarado L."/>
            <person name="Arachchi H.M."/>
            <person name="Berlin A.M."/>
            <person name="Chapman S.B."/>
            <person name="Goldberg J."/>
            <person name="Griggs A."/>
            <person name="Gujja S."/>
            <person name="Hansen M."/>
            <person name="Howarth C."/>
            <person name="Imamovic A."/>
            <person name="Larimer J."/>
            <person name="McCowen C."/>
            <person name="Montmayeur A."/>
            <person name="Murphy C."/>
            <person name="Neiman D."/>
            <person name="Pearson M."/>
            <person name="Priest M."/>
            <person name="Roberts A."/>
            <person name="Saif S."/>
            <person name="Shea T."/>
            <person name="Sisk P."/>
            <person name="Sykes S."/>
            <person name="Wortman J."/>
            <person name="Nusbaum C."/>
            <person name="Birren B."/>
        </authorList>
    </citation>
    <scope>NUCLEOTIDE SEQUENCE [LARGE SCALE GENOMIC DNA]</scope>
    <source>
        <strain evidence="2 3">ATCC 51513</strain>
    </source>
</reference>
<dbReference type="EMBL" id="AHAE01000024">
    <property type="protein sequence ID" value="EJZ82636.1"/>
    <property type="molecule type" value="Genomic_DNA"/>
</dbReference>
<dbReference type="InterPro" id="IPR039374">
    <property type="entry name" value="SIP_fam"/>
</dbReference>
<dbReference type="Pfam" id="PF04954">
    <property type="entry name" value="SIP"/>
    <property type="match status" value="1"/>
</dbReference>
<protein>
    <recommendedName>
        <fullName evidence="1">FAD-binding FR-type domain-containing protein</fullName>
    </recommendedName>
</protein>
<dbReference type="AlphaFoldDB" id="K0YGW6"/>
<dbReference type="HOGENOM" id="CLU_040923_1_1_11"/>
<dbReference type="Gene3D" id="2.40.30.10">
    <property type="entry name" value="Translation factors"/>
    <property type="match status" value="1"/>
</dbReference>
<feature type="domain" description="FAD-binding FR-type" evidence="1">
    <location>
        <begin position="16"/>
        <end position="132"/>
    </location>
</feature>
<dbReference type="CDD" id="cd06193">
    <property type="entry name" value="siderophore_interacting"/>
    <property type="match status" value="1"/>
</dbReference>
<dbReference type="PANTHER" id="PTHR30157:SF0">
    <property type="entry name" value="NADPH-DEPENDENT FERRIC-CHELATE REDUCTASE"/>
    <property type="match status" value="1"/>
</dbReference>
<dbReference type="Gene3D" id="3.40.50.80">
    <property type="entry name" value="Nucleotide-binding domain of ferredoxin-NADP reductase (FNR) module"/>
    <property type="match status" value="1"/>
</dbReference>
<evidence type="ECO:0000313" key="2">
    <source>
        <dbReference type="EMBL" id="EJZ82636.1"/>
    </source>
</evidence>
<keyword evidence="3" id="KW-1185">Reference proteome</keyword>
<dbReference type="RefSeq" id="WP_004600344.1">
    <property type="nucleotide sequence ID" value="NZ_HF541865.1"/>
</dbReference>
<dbReference type="InterPro" id="IPR013113">
    <property type="entry name" value="SIP_FAD-bd"/>
</dbReference>
<dbReference type="InterPro" id="IPR007037">
    <property type="entry name" value="SIP_rossman_dom"/>
</dbReference>
<dbReference type="Proteomes" id="UP000006078">
    <property type="component" value="Unassembled WGS sequence"/>
</dbReference>
<gene>
    <name evidence="2" type="ORF">HMPREF9719_00454</name>
</gene>
<accession>K0YGW6</accession>
<comment type="caution">
    <text evidence="2">The sequence shown here is derived from an EMBL/GenBank/DDBJ whole genome shotgun (WGS) entry which is preliminary data.</text>
</comment>
<dbReference type="InterPro" id="IPR039261">
    <property type="entry name" value="FNR_nucleotide-bd"/>
</dbReference>
<dbReference type="STRING" id="29321.AAV33_04960"/>
<dbReference type="InterPro" id="IPR017938">
    <property type="entry name" value="Riboflavin_synthase-like_b-brl"/>
</dbReference>
<dbReference type="PROSITE" id="PS51384">
    <property type="entry name" value="FAD_FR"/>
    <property type="match status" value="1"/>
</dbReference>
<dbReference type="GO" id="GO:0016491">
    <property type="term" value="F:oxidoreductase activity"/>
    <property type="evidence" value="ECO:0007669"/>
    <property type="project" value="InterPro"/>
</dbReference>
<dbReference type="SUPFAM" id="SSF63380">
    <property type="entry name" value="Riboflavin synthase domain-like"/>
    <property type="match status" value="1"/>
</dbReference>
<evidence type="ECO:0000313" key="3">
    <source>
        <dbReference type="Proteomes" id="UP000006078"/>
    </source>
</evidence>
<proteinExistence type="predicted"/>
<dbReference type="InterPro" id="IPR017927">
    <property type="entry name" value="FAD-bd_FR_type"/>
</dbReference>
<dbReference type="OrthoDB" id="3291337at2"/>
<sequence>MATGFQGFVLTSLLHAEEVPATVLETGWAAPHLRRLRMRAPGVLLAADEPDAYLRMWFPKPGTSKQHQRAYTITEPDLERGEFTLLAVIHEPLGPAAGWFAAAEVGDRIPVMRYGEPKHPDYAGARGHLLVGDAASYPAARGLIPRLRERSAAPITALMLGLHDGDAELALPAVPDCEARWVPAPDPAAWPGLLAAELSTGDWRGWTAWVATETKATRAAKKALLGAGLEKNKLAGQAYWVRGRQLGRSRDAAAAGPST</sequence>
<name>K0YGW6_9CORY</name>
<dbReference type="Pfam" id="PF08021">
    <property type="entry name" value="FAD_binding_9"/>
    <property type="match status" value="1"/>
</dbReference>